<dbReference type="Proteomes" id="UP000310477">
    <property type="component" value="Unassembled WGS sequence"/>
</dbReference>
<protein>
    <recommendedName>
        <fullName evidence="3">Lipoprotein</fullName>
    </recommendedName>
</protein>
<organism evidence="1 2">
    <name type="scientific">Pedobacter cryotolerans</name>
    <dbReference type="NCBI Taxonomy" id="2571270"/>
    <lineage>
        <taxon>Bacteria</taxon>
        <taxon>Pseudomonadati</taxon>
        <taxon>Bacteroidota</taxon>
        <taxon>Sphingobacteriia</taxon>
        <taxon>Sphingobacteriales</taxon>
        <taxon>Sphingobacteriaceae</taxon>
        <taxon>Pedobacter</taxon>
    </lineage>
</organism>
<sequence length="405" mass="42874">MKTNYQKLLVVLAVALLALGGCKKDRTVDPEPIETAAAEHKHLRLLVSDEITNQLSLIDPATGKVESFTAKHPKAALYTTASGRYASLIHGGFNFVENFDSGLEFHGDHVDVKNNARMAALTGDANRPTHFKTKGNEIITFNDGDGTLSVANEANFNVAGAKMQTINAGNVAHHGAMTKFDNGNYAITVKDGSVSGTLPERVKLINASGAQVTASTIQTTGIHGNASDGKVSLFGSGSGILVVDQTGSQRLIAHPAGFGTAWFGTILEGGADGKFIGYTAAKGAYLINTNTNTVTPVIESLDIMQCVVDFAKKNLLVLLHDGTLKVYDLSTGSLKKEAKVLDATAKPETQKPTLAGTARYAYVVLPKAGEIQQISLSDLSIIKKIKVSATPYRLTVFGFENSASH</sequence>
<gene>
    <name evidence="1" type="ORF">FA045_12375</name>
</gene>
<dbReference type="OrthoDB" id="867741at2"/>
<dbReference type="RefSeq" id="WP_136877389.1">
    <property type="nucleotide sequence ID" value="NZ_SWBO01000006.1"/>
</dbReference>
<name>A0A4U1C233_9SPHI</name>
<proteinExistence type="predicted"/>
<dbReference type="InterPro" id="IPR015943">
    <property type="entry name" value="WD40/YVTN_repeat-like_dom_sf"/>
</dbReference>
<dbReference type="InterPro" id="IPR011044">
    <property type="entry name" value="Quino_amine_DH_bsu"/>
</dbReference>
<dbReference type="Gene3D" id="2.130.10.10">
    <property type="entry name" value="YVTN repeat-like/Quinoprotein amine dehydrogenase"/>
    <property type="match status" value="1"/>
</dbReference>
<dbReference type="EMBL" id="SWBO01000006">
    <property type="protein sequence ID" value="TKB99696.1"/>
    <property type="molecule type" value="Genomic_DNA"/>
</dbReference>
<keyword evidence="2" id="KW-1185">Reference proteome</keyword>
<accession>A0A4U1C233</accession>
<dbReference type="SUPFAM" id="SSF50969">
    <property type="entry name" value="YVTN repeat-like/Quinoprotein amine dehydrogenase"/>
    <property type="match status" value="1"/>
</dbReference>
<dbReference type="PROSITE" id="PS51257">
    <property type="entry name" value="PROKAR_LIPOPROTEIN"/>
    <property type="match status" value="1"/>
</dbReference>
<evidence type="ECO:0000313" key="1">
    <source>
        <dbReference type="EMBL" id="TKB99696.1"/>
    </source>
</evidence>
<evidence type="ECO:0000313" key="2">
    <source>
        <dbReference type="Proteomes" id="UP000310477"/>
    </source>
</evidence>
<comment type="caution">
    <text evidence="1">The sequence shown here is derived from an EMBL/GenBank/DDBJ whole genome shotgun (WGS) entry which is preliminary data.</text>
</comment>
<dbReference type="AlphaFoldDB" id="A0A4U1C233"/>
<evidence type="ECO:0008006" key="3">
    <source>
        <dbReference type="Google" id="ProtNLM"/>
    </source>
</evidence>
<reference evidence="1 2" key="1">
    <citation type="submission" date="2019-04" db="EMBL/GenBank/DDBJ databases">
        <title>Pedobacter sp. AR-2-6 sp. nov., isolated from Arctic soil.</title>
        <authorList>
            <person name="Dahal R.H."/>
            <person name="Kim D.-U."/>
        </authorList>
    </citation>
    <scope>NUCLEOTIDE SEQUENCE [LARGE SCALE GENOMIC DNA]</scope>
    <source>
        <strain evidence="1 2">AR-2-6</strain>
    </source>
</reference>